<protein>
    <submittedName>
        <fullName evidence="1">Uncharacterized protein</fullName>
    </submittedName>
</protein>
<comment type="caution">
    <text evidence="1">The sequence shown here is derived from an EMBL/GenBank/DDBJ whole genome shotgun (WGS) entry which is preliminary data.</text>
</comment>
<reference evidence="1" key="1">
    <citation type="submission" date="2013-07" db="EMBL/GenBank/DDBJ databases">
        <title>Sub-species coevolution in mutualistic symbiosis.</title>
        <authorList>
            <person name="Murfin K."/>
            <person name="Klassen J."/>
            <person name="Lee M."/>
            <person name="Forst S."/>
            <person name="Stock P."/>
            <person name="Goodrich-Blair H."/>
        </authorList>
    </citation>
    <scope>NUCLEOTIDE SEQUENCE [LARGE SCALE GENOMIC DNA]</scope>
    <source>
        <strain evidence="1">Intermedium</strain>
    </source>
</reference>
<proteinExistence type="predicted"/>
<organism evidence="1">
    <name type="scientific">Xenorhabdus bovienii str. Intermedium</name>
    <dbReference type="NCBI Taxonomy" id="1379677"/>
    <lineage>
        <taxon>Bacteria</taxon>
        <taxon>Pseudomonadati</taxon>
        <taxon>Pseudomonadota</taxon>
        <taxon>Gammaproteobacteria</taxon>
        <taxon>Enterobacterales</taxon>
        <taxon>Morganellaceae</taxon>
        <taxon>Xenorhabdus</taxon>
    </lineage>
</organism>
<dbReference type="AlphaFoldDB" id="A0A077QR55"/>
<gene>
    <name evidence="1" type="ORF">XBI1_770020</name>
</gene>
<dbReference type="HOGENOM" id="CLU_2573094_0_0_6"/>
<sequence length="81" mass="9767">MTFSLLYSNWQNQLSATWQLPLNIVAICDCAIQMHRWMRRKTTSRHVIYIGYHLITNFHYSVDSYLFNMFLHYLIIICCGF</sequence>
<evidence type="ECO:0000313" key="1">
    <source>
        <dbReference type="EMBL" id="CDH35046.1"/>
    </source>
</evidence>
<accession>A0A077QR55</accession>
<name>A0A077QR55_XENBV</name>
<dbReference type="EMBL" id="CBTB010000287">
    <property type="protein sequence ID" value="CDH35046.1"/>
    <property type="molecule type" value="Genomic_DNA"/>
</dbReference>
<dbReference type="Proteomes" id="UP000028480">
    <property type="component" value="Unassembled WGS sequence"/>
</dbReference>